<dbReference type="Proteomes" id="UP000011625">
    <property type="component" value="Unassembled WGS sequence"/>
</dbReference>
<sequence>MGDPFQHLDTIVIGGGQSGLAVGYYLNQHDREFVVFDASDRIGDAWRHRWDSLQLFTQAQYSSLPGLPFPAPDNHFPTKDEVADYLETYASTFDLPVCLGTTVETLSQQDGRYVVEIETERGSQPITVENVVVATGAFATPNVPAFNDTLDPAITQFHSTAYRNPEQISEGAALVVGAGNAGAEIATDLAATGQQTFLSGPETGSIPLRLFNSRLFWWLGRNVITAGSWLCKRIEQRSRARGDPLVRLTEPEIRQAGVKRVPRTQGVKNGRPVLDGEPLEVATVVWATGFQPDYSWIDLPGLRFDAGGYPINDRGVVPEQPGLYFIGLPYQSTVVSASLGGVGADARHVVDHLCTN</sequence>
<comment type="caution">
    <text evidence="2">The sequence shown here is derived from an EMBL/GenBank/DDBJ whole genome shotgun (WGS) entry which is preliminary data.</text>
</comment>
<dbReference type="RefSeq" id="WP_005043705.1">
    <property type="nucleotide sequence ID" value="NZ_AOME01000068.1"/>
</dbReference>
<evidence type="ECO:0000256" key="1">
    <source>
        <dbReference type="ARBA" id="ARBA00023002"/>
    </source>
</evidence>
<keyword evidence="3" id="KW-1185">Reference proteome</keyword>
<reference evidence="2 3" key="1">
    <citation type="journal article" date="2014" name="PLoS Genet.">
        <title>Phylogenetically driven sequencing of extremely halophilic archaea reveals strategies for static and dynamic osmo-response.</title>
        <authorList>
            <person name="Becker E.A."/>
            <person name="Seitzer P.M."/>
            <person name="Tritt A."/>
            <person name="Larsen D."/>
            <person name="Krusor M."/>
            <person name="Yao A.I."/>
            <person name="Wu D."/>
            <person name="Madern D."/>
            <person name="Eisen J.A."/>
            <person name="Darling A.E."/>
            <person name="Facciotti M.T."/>
        </authorList>
    </citation>
    <scope>NUCLEOTIDE SEQUENCE [LARGE SCALE GENOMIC DNA]</scope>
    <source>
        <strain evidence="2 3">DSM 8989</strain>
    </source>
</reference>
<dbReference type="GO" id="GO:0004497">
    <property type="term" value="F:monooxygenase activity"/>
    <property type="evidence" value="ECO:0007669"/>
    <property type="project" value="TreeGrafter"/>
</dbReference>
<dbReference type="AlphaFoldDB" id="M0N3H4"/>
<dbReference type="OrthoDB" id="350320at2157"/>
<dbReference type="PANTHER" id="PTHR43539:SF78">
    <property type="entry name" value="FLAVIN-CONTAINING MONOOXYGENASE"/>
    <property type="match status" value="1"/>
</dbReference>
<evidence type="ECO:0000313" key="2">
    <source>
        <dbReference type="EMBL" id="EMA51255.1"/>
    </source>
</evidence>
<dbReference type="Pfam" id="PF13738">
    <property type="entry name" value="Pyr_redox_3"/>
    <property type="match status" value="1"/>
</dbReference>
<dbReference type="PRINTS" id="PR00411">
    <property type="entry name" value="PNDRDTASEI"/>
</dbReference>
<dbReference type="SUPFAM" id="SSF51905">
    <property type="entry name" value="FAD/NAD(P)-binding domain"/>
    <property type="match status" value="1"/>
</dbReference>
<protein>
    <submittedName>
        <fullName evidence="2">FAD-dependent pyridine nucleotide-disulfide oxidoreductase</fullName>
    </submittedName>
</protein>
<evidence type="ECO:0000313" key="3">
    <source>
        <dbReference type="Proteomes" id="UP000011625"/>
    </source>
</evidence>
<dbReference type="PATRIC" id="fig|1227456.3.peg.2486"/>
<keyword evidence="1" id="KW-0560">Oxidoreductase</keyword>
<gene>
    <name evidence="2" type="ORF">C450_12285</name>
</gene>
<proteinExistence type="predicted"/>
<organism evidence="2 3">
    <name type="scientific">Halococcus salifodinae DSM 8989</name>
    <dbReference type="NCBI Taxonomy" id="1227456"/>
    <lineage>
        <taxon>Archaea</taxon>
        <taxon>Methanobacteriati</taxon>
        <taxon>Methanobacteriota</taxon>
        <taxon>Stenosarchaea group</taxon>
        <taxon>Halobacteria</taxon>
        <taxon>Halobacteriales</taxon>
        <taxon>Halococcaceae</taxon>
        <taxon>Halococcus</taxon>
    </lineage>
</organism>
<name>M0N3H4_9EURY</name>
<dbReference type="STRING" id="1227456.C450_12285"/>
<dbReference type="EMBL" id="AOME01000068">
    <property type="protein sequence ID" value="EMA51255.1"/>
    <property type="molecule type" value="Genomic_DNA"/>
</dbReference>
<accession>M0N3H4</accession>
<dbReference type="PANTHER" id="PTHR43539">
    <property type="entry name" value="FLAVIN-BINDING MONOOXYGENASE-LIKE PROTEIN (AFU_ORTHOLOGUE AFUA_4G09220)"/>
    <property type="match status" value="1"/>
</dbReference>
<dbReference type="GO" id="GO:0050660">
    <property type="term" value="F:flavin adenine dinucleotide binding"/>
    <property type="evidence" value="ECO:0007669"/>
    <property type="project" value="TreeGrafter"/>
</dbReference>
<dbReference type="InterPro" id="IPR036188">
    <property type="entry name" value="FAD/NAD-bd_sf"/>
</dbReference>
<dbReference type="InterPro" id="IPR050982">
    <property type="entry name" value="Auxin_biosynth/cation_transpt"/>
</dbReference>
<dbReference type="Gene3D" id="3.50.50.60">
    <property type="entry name" value="FAD/NAD(P)-binding domain"/>
    <property type="match status" value="1"/>
</dbReference>
<dbReference type="PRINTS" id="PR00368">
    <property type="entry name" value="FADPNR"/>
</dbReference>